<evidence type="ECO:0000259" key="1">
    <source>
        <dbReference type="Pfam" id="PF01850"/>
    </source>
</evidence>
<evidence type="ECO:0000313" key="3">
    <source>
        <dbReference type="Proteomes" id="UP000035017"/>
    </source>
</evidence>
<dbReference type="EMBL" id="JXQV01000002">
    <property type="protein sequence ID" value="KIQ05485.1"/>
    <property type="molecule type" value="Genomic_DNA"/>
</dbReference>
<dbReference type="OrthoDB" id="9798990at2"/>
<dbReference type="InterPro" id="IPR029060">
    <property type="entry name" value="PIN-like_dom_sf"/>
</dbReference>
<dbReference type="InterPro" id="IPR041705">
    <property type="entry name" value="PIN_Sll0205"/>
</dbReference>
<dbReference type="Proteomes" id="UP000035017">
    <property type="component" value="Unassembled WGS sequence"/>
</dbReference>
<name>A0A0D0L6N0_AGRTU</name>
<dbReference type="PANTHER" id="PTHR36173:SF2">
    <property type="entry name" value="RIBONUCLEASE VAPC16"/>
    <property type="match status" value="1"/>
</dbReference>
<dbReference type="AlphaFoldDB" id="A0A0D0L6N0"/>
<dbReference type="Gene3D" id="3.40.50.1010">
    <property type="entry name" value="5'-nuclease"/>
    <property type="match status" value="1"/>
</dbReference>
<dbReference type="CDD" id="cd09872">
    <property type="entry name" value="PIN_Sll0205-like"/>
    <property type="match status" value="1"/>
</dbReference>
<proteinExistence type="predicted"/>
<sequence>MKVLLDSHAIYWWAIGSERLSARARALIEDKTNVVLVSAVSFYELDNKMRLKKLDLKPQELRAAVTASGLQTLAITDLHAELAASFDWDHRDPWDRILAAQTRLEHCVLISTDVVFDTVLHERIW</sequence>
<accession>A0A0D0L6N0</accession>
<protein>
    <recommendedName>
        <fullName evidence="1">PIN domain-containing protein</fullName>
    </recommendedName>
</protein>
<gene>
    <name evidence="2" type="ORF">RU07_01125</name>
</gene>
<dbReference type="PANTHER" id="PTHR36173">
    <property type="entry name" value="RIBONUCLEASE VAPC16-RELATED"/>
    <property type="match status" value="1"/>
</dbReference>
<feature type="domain" description="PIN" evidence="1">
    <location>
        <begin position="3"/>
        <end position="117"/>
    </location>
</feature>
<dbReference type="Pfam" id="PF01850">
    <property type="entry name" value="PIN"/>
    <property type="match status" value="1"/>
</dbReference>
<evidence type="ECO:0000313" key="2">
    <source>
        <dbReference type="EMBL" id="KIQ05485.1"/>
    </source>
</evidence>
<dbReference type="InterPro" id="IPR052919">
    <property type="entry name" value="TA_system_RNase"/>
</dbReference>
<reference evidence="2 3" key="1">
    <citation type="submission" date="2014-12" db="EMBL/GenBank/DDBJ databases">
        <title>16Stimator: statistical estimation of ribosomal gene copy numbers from draft genome assemblies.</title>
        <authorList>
            <person name="Perisin M.A."/>
            <person name="Vetter M."/>
            <person name="Gilbert J.A."/>
            <person name="Bergelson J."/>
        </authorList>
    </citation>
    <scope>NUCLEOTIDE SEQUENCE [LARGE SCALE GENOMIC DNA]</scope>
    <source>
        <strain evidence="2 3">MEJ076</strain>
    </source>
</reference>
<dbReference type="InterPro" id="IPR002716">
    <property type="entry name" value="PIN_dom"/>
</dbReference>
<dbReference type="SUPFAM" id="SSF88723">
    <property type="entry name" value="PIN domain-like"/>
    <property type="match status" value="1"/>
</dbReference>
<comment type="caution">
    <text evidence="2">The sequence shown here is derived from an EMBL/GenBank/DDBJ whole genome shotgun (WGS) entry which is preliminary data.</text>
</comment>
<organism evidence="2 3">
    <name type="scientific">Agrobacterium tumefaciens</name>
    <dbReference type="NCBI Taxonomy" id="358"/>
    <lineage>
        <taxon>Bacteria</taxon>
        <taxon>Pseudomonadati</taxon>
        <taxon>Pseudomonadota</taxon>
        <taxon>Alphaproteobacteria</taxon>
        <taxon>Hyphomicrobiales</taxon>
        <taxon>Rhizobiaceae</taxon>
        <taxon>Rhizobium/Agrobacterium group</taxon>
        <taxon>Agrobacterium</taxon>
        <taxon>Agrobacterium tumefaciens complex</taxon>
    </lineage>
</organism>